<dbReference type="EMBL" id="BMVG01000054">
    <property type="protein sequence ID" value="GHE14783.1"/>
    <property type="molecule type" value="Genomic_DNA"/>
</dbReference>
<evidence type="ECO:0008006" key="5">
    <source>
        <dbReference type="Google" id="ProtNLM"/>
    </source>
</evidence>
<dbReference type="Proteomes" id="UP000655443">
    <property type="component" value="Unassembled WGS sequence"/>
</dbReference>
<keyword evidence="4" id="KW-1185">Reference proteome</keyword>
<dbReference type="PROSITE" id="PS51257">
    <property type="entry name" value="PROKAR_LIPOPROTEIN"/>
    <property type="match status" value="1"/>
</dbReference>
<feature type="region of interest" description="Disordered" evidence="1">
    <location>
        <begin position="25"/>
        <end position="52"/>
    </location>
</feature>
<evidence type="ECO:0000256" key="2">
    <source>
        <dbReference type="SAM" id="SignalP"/>
    </source>
</evidence>
<feature type="compositionally biased region" description="Basic and acidic residues" evidence="1">
    <location>
        <begin position="25"/>
        <end position="35"/>
    </location>
</feature>
<feature type="signal peptide" evidence="2">
    <location>
        <begin position="1"/>
        <end position="25"/>
    </location>
</feature>
<organism evidence="3 4">
    <name type="scientific">Streptomyces alanosinicus</name>
    <dbReference type="NCBI Taxonomy" id="68171"/>
    <lineage>
        <taxon>Bacteria</taxon>
        <taxon>Bacillati</taxon>
        <taxon>Actinomycetota</taxon>
        <taxon>Actinomycetes</taxon>
        <taxon>Kitasatosporales</taxon>
        <taxon>Streptomycetaceae</taxon>
        <taxon>Streptomyces</taxon>
    </lineage>
</organism>
<reference evidence="3" key="2">
    <citation type="submission" date="2020-09" db="EMBL/GenBank/DDBJ databases">
        <authorList>
            <person name="Sun Q."/>
            <person name="Ohkuma M."/>
        </authorList>
    </citation>
    <scope>NUCLEOTIDE SEQUENCE</scope>
    <source>
        <strain evidence="3">JCM 4714</strain>
    </source>
</reference>
<gene>
    <name evidence="3" type="ORF">GCM10010339_87180</name>
</gene>
<dbReference type="RefSeq" id="WP_189959070.1">
    <property type="nucleotide sequence ID" value="NZ_BMVG01000054.1"/>
</dbReference>
<evidence type="ECO:0000313" key="4">
    <source>
        <dbReference type="Proteomes" id="UP000655443"/>
    </source>
</evidence>
<evidence type="ECO:0000313" key="3">
    <source>
        <dbReference type="EMBL" id="GHE14783.1"/>
    </source>
</evidence>
<protein>
    <recommendedName>
        <fullName evidence="5">DUF4352 domain-containing protein</fullName>
    </recommendedName>
</protein>
<sequence>MLSHQRTAAALVLAAAVLLTGCGHSKENAGSDKPSRAARPTASAKPAQANELPTGMIQLGAKLPHDDDETWAIATGSLKTVQATSKAKGLPPGWLALATTFTFTNTSDQIQQVPTDLVQIARYGPAGRTASTYTDTGIDGLPLDTLTNDPDPIRVSPGATYTTRLGYAVPQAAKGQPLTLTYADGQNTRYLEDTVPGAHAAPPVAAAIHPASADKKTLAFGDWHAGDETTYLRVSPVKVTGTDTSGQRTCEIDLTFFNPDKEVSPLSQTPLEANVHVYYGTSLTEADTVKEYTGLGGAFIAPQRTATVTAHFTLPPKAVPGPVSIEIGNSDGHRATYAGDVGN</sequence>
<feature type="chain" id="PRO_5036758340" description="DUF4352 domain-containing protein" evidence="2">
    <location>
        <begin position="26"/>
        <end position="343"/>
    </location>
</feature>
<comment type="caution">
    <text evidence="3">The sequence shown here is derived from an EMBL/GenBank/DDBJ whole genome shotgun (WGS) entry which is preliminary data.</text>
</comment>
<name>A0A918YT16_9ACTN</name>
<evidence type="ECO:0000256" key="1">
    <source>
        <dbReference type="SAM" id="MobiDB-lite"/>
    </source>
</evidence>
<keyword evidence="2" id="KW-0732">Signal</keyword>
<accession>A0A918YT16</accession>
<reference evidence="3" key="1">
    <citation type="journal article" date="2014" name="Int. J. Syst. Evol. Microbiol.">
        <title>Complete genome sequence of Corynebacterium casei LMG S-19264T (=DSM 44701T), isolated from a smear-ripened cheese.</title>
        <authorList>
            <consortium name="US DOE Joint Genome Institute (JGI-PGF)"/>
            <person name="Walter F."/>
            <person name="Albersmeier A."/>
            <person name="Kalinowski J."/>
            <person name="Ruckert C."/>
        </authorList>
    </citation>
    <scope>NUCLEOTIDE SEQUENCE</scope>
    <source>
        <strain evidence="3">JCM 4714</strain>
    </source>
</reference>
<dbReference type="AlphaFoldDB" id="A0A918YT16"/>
<proteinExistence type="predicted"/>